<proteinExistence type="predicted"/>
<dbReference type="InterPro" id="IPR036915">
    <property type="entry name" value="Cyclin-like_sf"/>
</dbReference>
<dbReference type="Proteomes" id="UP000515908">
    <property type="component" value="Chromosome 08"/>
</dbReference>
<dbReference type="InterPro" id="IPR048258">
    <property type="entry name" value="Cyclins_cyclin-box"/>
</dbReference>
<dbReference type="VEuPathDB" id="TriTrypDB:ADEAN_000469500"/>
<dbReference type="Gene3D" id="1.10.472.10">
    <property type="entry name" value="Cyclin-like"/>
    <property type="match status" value="1"/>
</dbReference>
<evidence type="ECO:0000313" key="4">
    <source>
        <dbReference type="Proteomes" id="UP000515908"/>
    </source>
</evidence>
<feature type="region of interest" description="Disordered" evidence="2">
    <location>
        <begin position="462"/>
        <end position="487"/>
    </location>
</feature>
<evidence type="ECO:0000313" key="3">
    <source>
        <dbReference type="EMBL" id="CAD2217217.1"/>
    </source>
</evidence>
<feature type="compositionally biased region" description="Basic and acidic residues" evidence="2">
    <location>
        <begin position="338"/>
        <end position="350"/>
    </location>
</feature>
<sequence>MDSFNTILENIYHHNANNNNNNNNSNRHTVNQQTREKTVPLYTRLPSVASLKEETAAGTAPFVFSLYATNYQAEHSIHHRYLTAQDVEKTFREVINKDWPSFADTLPLCLTSQYVLCLSTKAVQREEVLERFHLRQPSENKNNDLTEEDFSEYTHYKELKVWSRYEVIGSGLALERFQTLLLPTFPPAAAALPPQPKEWEVIQLCDLLKEVKNSPMLLFRALRLGSTVCRALTMIGPHPVTEGIATTRAFFATPQNNNKNGSLNYSFLKSTIPFLGENKQIKISEWNKISIQICDLQSNSKQKMTFSESENENRNNSMASSIEASEDPFRAANPSEVLSHHHNNDDEVNRHSASSSLEKTFSNELTHWSNGLTSTATTNMSSDELAMSYPQGSVPRSFPSCNLLVDITDSYNNNNNETNQSAFIVQNHTNHNHSNIINRYKDGLDRPEDVLFQKLVTSDSNAARNGAPLTNPLGDKAAPSATKGSPVHFSSESLRQLPMRTQWQLSALKHLFYASDDVLLKTEKYTPQDPHQPTQQKGACFYQNAFLQQSYTLVSAPRVEAGWRAWNAHCANDLQRHIVVNSLDEVIHYCQCDRRAFYYSVLFLDRFVALTGDCVRETCQKYASCLPEHRYPLEGAAQNCFGPKAIRALFLQVVIVCAMISCKIYNTYPPRISKVLLCINPSDRPSIQDFSMLEFLVCTTLKFEFHRAASPLVYLETLLALLGGEEQQSLSHIEKAEEVLFQYGDYSEEELREMQAAQRIHHARSRHHATYHPDGAADGGESGPWTAFGNIANLLSDLVVRGHCGASGENKENQRQAHGVPAPVMALAIVLYTAKLTATALPPVLLRVLPENLRGAFPCAEPRAVTYERHSACLLHYYAHLLEETQLGTPAAMNTALIEVENCFSAFKLKKTDERSMEFLGKRYRKTILSS</sequence>
<feature type="region of interest" description="Disordered" evidence="2">
    <location>
        <begin position="304"/>
        <end position="357"/>
    </location>
</feature>
<evidence type="ECO:0000256" key="2">
    <source>
        <dbReference type="SAM" id="MobiDB-lite"/>
    </source>
</evidence>
<reference evidence="3 4" key="1">
    <citation type="submission" date="2020-08" db="EMBL/GenBank/DDBJ databases">
        <authorList>
            <person name="Newling K."/>
            <person name="Davey J."/>
            <person name="Forrester S."/>
        </authorList>
    </citation>
    <scope>NUCLEOTIDE SEQUENCE [LARGE SCALE GENOMIC DNA]</scope>
    <source>
        <strain evidence="4">Crithidia deanei Carvalho (ATCC PRA-265)</strain>
    </source>
</reference>
<gene>
    <name evidence="3" type="ORF">ADEAN_000469500</name>
</gene>
<feature type="region of interest" description="Disordered" evidence="2">
    <location>
        <begin position="15"/>
        <end position="35"/>
    </location>
</feature>
<accession>A0A7G2CE27</accession>
<organism evidence="3 4">
    <name type="scientific">Angomonas deanei</name>
    <dbReference type="NCBI Taxonomy" id="59799"/>
    <lineage>
        <taxon>Eukaryota</taxon>
        <taxon>Discoba</taxon>
        <taxon>Euglenozoa</taxon>
        <taxon>Kinetoplastea</taxon>
        <taxon>Metakinetoplastina</taxon>
        <taxon>Trypanosomatida</taxon>
        <taxon>Trypanosomatidae</taxon>
        <taxon>Strigomonadinae</taxon>
        <taxon>Angomonas</taxon>
    </lineage>
</organism>
<dbReference type="AlphaFoldDB" id="A0A7G2CE27"/>
<feature type="compositionally biased region" description="Low complexity" evidence="2">
    <location>
        <begin position="15"/>
        <end position="26"/>
    </location>
</feature>
<dbReference type="SUPFAM" id="SSF47954">
    <property type="entry name" value="Cyclin-like"/>
    <property type="match status" value="1"/>
</dbReference>
<name>A0A7G2CE27_9TRYP</name>
<keyword evidence="4" id="KW-1185">Reference proteome</keyword>
<keyword evidence="1" id="KW-0195">Cyclin</keyword>
<protein>
    <submittedName>
        <fullName evidence="3">Uncharacterized protein</fullName>
    </submittedName>
</protein>
<dbReference type="PROSITE" id="PS00292">
    <property type="entry name" value="CYCLINS"/>
    <property type="match status" value="1"/>
</dbReference>
<dbReference type="EMBL" id="LR877152">
    <property type="protein sequence ID" value="CAD2217217.1"/>
    <property type="molecule type" value="Genomic_DNA"/>
</dbReference>
<evidence type="ECO:0000256" key="1">
    <source>
        <dbReference type="ARBA" id="ARBA00023127"/>
    </source>
</evidence>